<sequence>MEVIERPPTNYSGSTELSDISSPEINHEDLTRALTPYTQGSFLDSIFSLAWSGDQPRRTSPQLTRPSQLDDDVDESDDLEEVQSAVTGFLALDQTVGSNGLPFVLQGCATWVSGCMFDPLATASVGRNEMLRIYVLAIRKTAFEFHYLIIPYKVYRVHNVYVPFATSCNEIYLILHV</sequence>
<feature type="non-terminal residue" evidence="2">
    <location>
        <position position="1"/>
    </location>
</feature>
<feature type="compositionally biased region" description="Polar residues" evidence="1">
    <location>
        <begin position="9"/>
        <end position="23"/>
    </location>
</feature>
<proteinExistence type="predicted"/>
<dbReference type="AlphaFoldDB" id="A0A8H3AX43"/>
<feature type="region of interest" description="Disordered" evidence="1">
    <location>
        <begin position="1"/>
        <end position="23"/>
    </location>
</feature>
<evidence type="ECO:0000313" key="2">
    <source>
        <dbReference type="EMBL" id="CAE6442603.1"/>
    </source>
</evidence>
<dbReference type="Proteomes" id="UP000663843">
    <property type="component" value="Unassembled WGS sequence"/>
</dbReference>
<comment type="caution">
    <text evidence="2">The sequence shown here is derived from an EMBL/GenBank/DDBJ whole genome shotgun (WGS) entry which is preliminary data.</text>
</comment>
<protein>
    <submittedName>
        <fullName evidence="2">Uncharacterized protein</fullName>
    </submittedName>
</protein>
<evidence type="ECO:0000313" key="3">
    <source>
        <dbReference type="Proteomes" id="UP000663843"/>
    </source>
</evidence>
<accession>A0A8H3AX43</accession>
<organism evidence="2 3">
    <name type="scientific">Rhizoctonia solani</name>
    <dbReference type="NCBI Taxonomy" id="456999"/>
    <lineage>
        <taxon>Eukaryota</taxon>
        <taxon>Fungi</taxon>
        <taxon>Dikarya</taxon>
        <taxon>Basidiomycota</taxon>
        <taxon>Agaricomycotina</taxon>
        <taxon>Agaricomycetes</taxon>
        <taxon>Cantharellales</taxon>
        <taxon>Ceratobasidiaceae</taxon>
        <taxon>Rhizoctonia</taxon>
    </lineage>
</organism>
<reference evidence="2" key="1">
    <citation type="submission" date="2021-01" db="EMBL/GenBank/DDBJ databases">
        <authorList>
            <person name="Kaushik A."/>
        </authorList>
    </citation>
    <scope>NUCLEOTIDE SEQUENCE</scope>
    <source>
        <strain evidence="2">AG2-2IIIB</strain>
    </source>
</reference>
<evidence type="ECO:0000256" key="1">
    <source>
        <dbReference type="SAM" id="MobiDB-lite"/>
    </source>
</evidence>
<gene>
    <name evidence="2" type="ORF">RDB_LOCUS77231</name>
</gene>
<dbReference type="EMBL" id="CAJMWT010002417">
    <property type="protein sequence ID" value="CAE6442603.1"/>
    <property type="molecule type" value="Genomic_DNA"/>
</dbReference>
<name>A0A8H3AX43_9AGAM</name>